<gene>
    <name evidence="3" type="ORF">LY90DRAFT_499322</name>
</gene>
<comment type="caution">
    <text evidence="3">The sequence shown here is derived from an EMBL/GenBank/DDBJ whole genome shotgun (WGS) entry which is preliminary data.</text>
</comment>
<feature type="region of interest" description="Disordered" evidence="1">
    <location>
        <begin position="173"/>
        <end position="228"/>
    </location>
</feature>
<feature type="region of interest" description="Disordered" evidence="1">
    <location>
        <begin position="662"/>
        <end position="688"/>
    </location>
</feature>
<keyword evidence="2" id="KW-1133">Transmembrane helix</keyword>
<protein>
    <submittedName>
        <fullName evidence="3">Uncharacterized protein</fullName>
    </submittedName>
</protein>
<reference evidence="3 4" key="1">
    <citation type="submission" date="2016-08" db="EMBL/GenBank/DDBJ databases">
        <title>A Parts List for Fungal Cellulosomes Revealed by Comparative Genomics.</title>
        <authorList>
            <consortium name="DOE Joint Genome Institute"/>
            <person name="Haitjema C.H."/>
            <person name="Gilmore S.P."/>
            <person name="Henske J.K."/>
            <person name="Solomon K.V."/>
            <person name="De Groot R."/>
            <person name="Kuo A."/>
            <person name="Mondo S.J."/>
            <person name="Salamov A.A."/>
            <person name="Labutti K."/>
            <person name="Zhao Z."/>
            <person name="Chiniquy J."/>
            <person name="Barry K."/>
            <person name="Brewer H.M."/>
            <person name="Purvine S.O."/>
            <person name="Wright A.T."/>
            <person name="Boxma B."/>
            <person name="Van Alen T."/>
            <person name="Hackstein J.H."/>
            <person name="Baker S.E."/>
            <person name="Grigoriev I.V."/>
            <person name="O'Malley M.A."/>
        </authorList>
    </citation>
    <scope>NUCLEOTIDE SEQUENCE [LARGE SCALE GENOMIC DNA]</scope>
    <source>
        <strain evidence="3 4">G1</strain>
    </source>
</reference>
<feature type="region of interest" description="Disordered" evidence="1">
    <location>
        <begin position="489"/>
        <end position="509"/>
    </location>
</feature>
<name>A0A1Y2FML9_9FUNG</name>
<accession>A0A1Y2FML9</accession>
<dbReference type="OrthoDB" id="5574326at2759"/>
<proteinExistence type="predicted"/>
<feature type="transmembrane region" description="Helical" evidence="2">
    <location>
        <begin position="49"/>
        <end position="76"/>
    </location>
</feature>
<feature type="compositionally biased region" description="Low complexity" evidence="1">
    <location>
        <begin position="184"/>
        <end position="194"/>
    </location>
</feature>
<evidence type="ECO:0000313" key="4">
    <source>
        <dbReference type="Proteomes" id="UP000193920"/>
    </source>
</evidence>
<feature type="transmembrane region" description="Helical" evidence="2">
    <location>
        <begin position="120"/>
        <end position="140"/>
    </location>
</feature>
<dbReference type="EMBL" id="MCOG01000005">
    <property type="protein sequence ID" value="ORY84604.1"/>
    <property type="molecule type" value="Genomic_DNA"/>
</dbReference>
<keyword evidence="4" id="KW-1185">Reference proteome</keyword>
<feature type="compositionally biased region" description="Low complexity" evidence="1">
    <location>
        <begin position="201"/>
        <end position="217"/>
    </location>
</feature>
<evidence type="ECO:0000256" key="2">
    <source>
        <dbReference type="SAM" id="Phobius"/>
    </source>
</evidence>
<dbReference type="Proteomes" id="UP000193920">
    <property type="component" value="Unassembled WGS sequence"/>
</dbReference>
<evidence type="ECO:0000313" key="3">
    <source>
        <dbReference type="EMBL" id="ORY84604.1"/>
    </source>
</evidence>
<feature type="compositionally biased region" description="Basic and acidic residues" evidence="1">
    <location>
        <begin position="662"/>
        <end position="677"/>
    </location>
</feature>
<keyword evidence="2" id="KW-0812">Transmembrane</keyword>
<feature type="compositionally biased region" description="Polar residues" evidence="1">
    <location>
        <begin position="489"/>
        <end position="498"/>
    </location>
</feature>
<dbReference type="AlphaFoldDB" id="A0A1Y2FML9"/>
<sequence>MPYNGSLINYSNYQIIYMNPTPLRKSNVICQCYSFSNMEFFFMRFFTVLIHYLSITLGYSSLILLIYMFISMLYIWNHLNREHPFYYEPLNVLRSGTQLMVFHSIIVAIIGKAFEFHSVIIPILCMVGCFTGFFIGIFLCKKEYQKSITALFSRLKKKTLLYMKLENQYAQTSSTSSSKEESKSSSSSSSSSNSNDEKESPSSNSDNNENESSVSSESESDNDSESNDNKLIKNEVFFSEETLNKINEKADLFNSIDDIIKIHERKEQIIVFKSPYQVELACRFLRNNVSMKAYQLLSTIYMEGFSQYFNETLIYIYYAYYYWYFERYYQDENNYYDDLKLDIDILLKSEVSSNSMVFTERIDSIKKNLILKYYLNFLVKLMVEKQRNTSEHDDKEVLNKYIKFKNKAVRNHISTLYTLKSFFKKLRLNLDNNAASIMKQLDVNEYLEILLNLKKNTEKNYKFLITNFPSEKDSNYSLLSKTLNVNPSKVQSSMSSLGKSEEGTSVGGGGRNSRKINVLNVYGCLNYIKQINDELLLMEGSLNLDYTVAKLSKSIRLLSLYMMNDDLDNAKEIKNDIINNQLPIMQNKVLPFLKRDQISQASENPVIVSGLDDSNNAGINFYMNGYALYKKMETLARFIINLSDEEWYIICFYNNDRNDHNDMKNTDESPQNFHDDSDFSESPDMNDYPDFEETEYPTYDFENNFKNNDYEKQYTSDEESRNFEYYNNINESQMHQLIRNINIYNHQNNTIVDEDIFIHKNRIENINEREEEKDDETAIFGKKISIIMHLTF</sequence>
<organism evidence="3 4">
    <name type="scientific">Neocallimastix californiae</name>
    <dbReference type="NCBI Taxonomy" id="1754190"/>
    <lineage>
        <taxon>Eukaryota</taxon>
        <taxon>Fungi</taxon>
        <taxon>Fungi incertae sedis</taxon>
        <taxon>Chytridiomycota</taxon>
        <taxon>Chytridiomycota incertae sedis</taxon>
        <taxon>Neocallimastigomycetes</taxon>
        <taxon>Neocallimastigales</taxon>
        <taxon>Neocallimastigaceae</taxon>
        <taxon>Neocallimastix</taxon>
    </lineage>
</organism>
<keyword evidence="2" id="KW-0472">Membrane</keyword>
<evidence type="ECO:0000256" key="1">
    <source>
        <dbReference type="SAM" id="MobiDB-lite"/>
    </source>
</evidence>
<feature type="transmembrane region" description="Helical" evidence="2">
    <location>
        <begin position="97"/>
        <end position="114"/>
    </location>
</feature>